<name>A0A3B6D7G2_WHEAT</name>
<proteinExistence type="predicted"/>
<accession>A0A3B6D7G2</accession>
<dbReference type="InterPro" id="IPR036047">
    <property type="entry name" value="F-box-like_dom_sf"/>
</dbReference>
<dbReference type="AlphaFoldDB" id="A0A3B6D7G2"/>
<dbReference type="InterPro" id="IPR053781">
    <property type="entry name" value="F-box_AtFBL13-like"/>
</dbReference>
<dbReference type="Gene3D" id="1.20.1280.50">
    <property type="match status" value="1"/>
</dbReference>
<dbReference type="STRING" id="4565.A0A3B6D7G2"/>
<dbReference type="EnsemblPlants" id="TraesCS2D02G112100.1">
    <property type="protein sequence ID" value="TraesCS2D02G112100.1"/>
    <property type="gene ID" value="TraesCS2D02G112100"/>
</dbReference>
<keyword evidence="3" id="KW-1185">Reference proteome</keyword>
<protein>
    <recommendedName>
        <fullName evidence="1">F-box domain-containing protein</fullName>
    </recommendedName>
</protein>
<dbReference type="InterPro" id="IPR053197">
    <property type="entry name" value="F-box_SCFL_complex_component"/>
</dbReference>
<dbReference type="OMA" id="HLWPTSP"/>
<reference evidence="2" key="2">
    <citation type="submission" date="2018-10" db="UniProtKB">
        <authorList>
            <consortium name="EnsemblPlants"/>
        </authorList>
    </citation>
    <scope>IDENTIFICATION</scope>
</reference>
<dbReference type="Proteomes" id="UP000019116">
    <property type="component" value="Chromosome 2D"/>
</dbReference>
<dbReference type="PROSITE" id="PS50181">
    <property type="entry name" value="FBOX"/>
    <property type="match status" value="1"/>
</dbReference>
<feature type="domain" description="F-box" evidence="1">
    <location>
        <begin position="15"/>
        <end position="51"/>
    </location>
</feature>
<organism evidence="2">
    <name type="scientific">Triticum aestivum</name>
    <name type="common">Wheat</name>
    <dbReference type="NCBI Taxonomy" id="4565"/>
    <lineage>
        <taxon>Eukaryota</taxon>
        <taxon>Viridiplantae</taxon>
        <taxon>Streptophyta</taxon>
        <taxon>Embryophyta</taxon>
        <taxon>Tracheophyta</taxon>
        <taxon>Spermatophyta</taxon>
        <taxon>Magnoliopsida</taxon>
        <taxon>Liliopsida</taxon>
        <taxon>Poales</taxon>
        <taxon>Poaceae</taxon>
        <taxon>BOP clade</taxon>
        <taxon>Pooideae</taxon>
        <taxon>Triticodae</taxon>
        <taxon>Triticeae</taxon>
        <taxon>Triticinae</taxon>
        <taxon>Triticum</taxon>
    </lineage>
</organism>
<dbReference type="Gramene" id="TraesCAD_scaffold_111273_01G000100.1">
    <property type="protein sequence ID" value="TraesCAD_scaffold_111273_01G000100.1"/>
    <property type="gene ID" value="TraesCAD_scaffold_111273_01G000100"/>
</dbReference>
<dbReference type="CDD" id="cd22160">
    <property type="entry name" value="F-box_AtFBL13-like"/>
    <property type="match status" value="1"/>
</dbReference>
<dbReference type="PANTHER" id="PTHR34223:SF103">
    <property type="entry name" value="F-BOX DOMAIN-CONTAINING PROTEIN"/>
    <property type="match status" value="1"/>
</dbReference>
<evidence type="ECO:0000313" key="3">
    <source>
        <dbReference type="Proteomes" id="UP000019116"/>
    </source>
</evidence>
<sequence length="556" mass="61829">MEVSRKAKRAGGGFDDRLSDLPDCLLHDILSRLKARQVVQTCVLSRRWQHLWPTSPCLDVDIREFRPDATLGPRRWPLSPAQLADYGKEPAELADFEDFVDSLLVHRIRSAGAAPLQTLRLRIPPWWLGLSVVPIYGSEIHAAKYTRWVRRGLQCSPAALDVRGSVKLPPLASSGTHRLTRLRLDQVTLHRDFAEHLASGLPVLEDLQITGTMLSVALPRIASGTLKNLVVESSTHNSESLSFTIAAPRLASLHLALNFRCLISFAVVLEEAPCLVQASVRLVGTPDLRHKQGGGYYLQQDRDLLRALCNFIGSLSHVCTLKLHGFGNMLLDLYCPRSCSIIVEQPIPHAPPPGAQFFQYQPEMLHPYIPLVPPPGPFFFPDQPPMPSLPLAEDKFPRPMLQAMLDEEHHGLPVFRSMRTLVLEDSEMGGDAQMLWRFLRNAPVLEKLTLKNCQCHEFPNTPMMELPRTVSLTPNLKSVVIIEGGSYGSIDAEQTNEILTSMMLGEMEKDAGEVESLAALPDEADDDPTSWSCLVFLPGCHFENLMVGGERGGRRP</sequence>
<dbReference type="Gramene" id="TraesCS2D03G0236200.1">
    <property type="protein sequence ID" value="TraesCS2D03G0236200.1.CDS"/>
    <property type="gene ID" value="TraesCS2D03G0236200"/>
</dbReference>
<dbReference type="OrthoDB" id="612216at2759"/>
<dbReference type="PANTHER" id="PTHR34223">
    <property type="entry name" value="OS11G0201299 PROTEIN"/>
    <property type="match status" value="1"/>
</dbReference>
<dbReference type="Gramene" id="TraesCS2D02G112100.1">
    <property type="protein sequence ID" value="TraesCS2D02G112100.1"/>
    <property type="gene ID" value="TraesCS2D02G112100"/>
</dbReference>
<dbReference type="SUPFAM" id="SSF81383">
    <property type="entry name" value="F-box domain"/>
    <property type="match status" value="1"/>
</dbReference>
<reference evidence="2" key="1">
    <citation type="submission" date="2018-08" db="EMBL/GenBank/DDBJ databases">
        <authorList>
            <person name="Rossello M."/>
        </authorList>
    </citation>
    <scope>NUCLEOTIDE SEQUENCE [LARGE SCALE GENOMIC DNA]</scope>
    <source>
        <strain evidence="2">cv. Chinese Spring</strain>
    </source>
</reference>
<dbReference type="SUPFAM" id="SSF52047">
    <property type="entry name" value="RNI-like"/>
    <property type="match status" value="1"/>
</dbReference>
<dbReference type="Pfam" id="PF00646">
    <property type="entry name" value="F-box"/>
    <property type="match status" value="1"/>
</dbReference>
<evidence type="ECO:0000313" key="2">
    <source>
        <dbReference type="EnsemblPlants" id="TraesCS2D02G112100.1"/>
    </source>
</evidence>
<evidence type="ECO:0000259" key="1">
    <source>
        <dbReference type="PROSITE" id="PS50181"/>
    </source>
</evidence>
<dbReference type="InterPro" id="IPR001810">
    <property type="entry name" value="F-box_dom"/>
</dbReference>